<evidence type="ECO:0000313" key="5">
    <source>
        <dbReference type="Proteomes" id="UP000651112"/>
    </source>
</evidence>
<dbReference type="Pfam" id="PF16344">
    <property type="entry name" value="FecR_C"/>
    <property type="match status" value="1"/>
</dbReference>
<dbReference type="PIRSF" id="PIRSF018266">
    <property type="entry name" value="FecR"/>
    <property type="match status" value="1"/>
</dbReference>
<feature type="domain" description="Protein FecR C-terminal" evidence="3">
    <location>
        <begin position="319"/>
        <end position="385"/>
    </location>
</feature>
<proteinExistence type="predicted"/>
<sequence>MEKQQYYEYLASKWIDGTITEEEKDKFSAWFSNVPEKDIPVPPSYARDTEELRTQILNNIRQRLAAEGQMTPAKRPRTTTIWTRVAAAVLIIFSISLVVYQYTELADDSMVSVIEPGSPKAILTLSDNSQILLDTIAVGVKVYDGDIIIQKDENGHLRYSYSPVARDNHTTVYNTISTPRGGEYRLTLPDGSDVRLNAASSMKYPIRFTDNKREVTLLQGEAFFEINKKTAMGKRIPFLVHTGNQVVEVLGTKFNINAYDDGRIATTLVEGLINVGTHSNESKMRLYPGQQALFESSNNKLSVAPIQVDQVIAWKDGMFYFQDASLPTILAEFSRWYDIEIAYQAPVREYQFIGKIPRNTPLETALDVLKTTGVQFKIENRKLIVY</sequence>
<keyword evidence="5" id="KW-1185">Reference proteome</keyword>
<keyword evidence="1" id="KW-1133">Transmembrane helix</keyword>
<feature type="domain" description="FecR protein" evidence="2">
    <location>
        <begin position="175"/>
        <end position="273"/>
    </location>
</feature>
<reference evidence="4 5" key="1">
    <citation type="submission" date="2020-08" db="EMBL/GenBank/DDBJ databases">
        <title>Sphingobacterium sp. DN00404 isolated from aquaculture water.</title>
        <authorList>
            <person name="Zhang M."/>
        </authorList>
    </citation>
    <scope>NUCLEOTIDE SEQUENCE [LARGE SCALE GENOMIC DNA]</scope>
    <source>
        <strain evidence="4 5">KCTC 42746</strain>
    </source>
</reference>
<dbReference type="Gene3D" id="3.55.50.30">
    <property type="match status" value="1"/>
</dbReference>
<dbReference type="InterPro" id="IPR032508">
    <property type="entry name" value="FecR_C"/>
</dbReference>
<protein>
    <submittedName>
        <fullName evidence="4">DUF4974 domain-containing protein</fullName>
    </submittedName>
</protein>
<keyword evidence="1" id="KW-0472">Membrane</keyword>
<dbReference type="PANTHER" id="PTHR30273:SF2">
    <property type="entry name" value="PROTEIN FECR"/>
    <property type="match status" value="1"/>
</dbReference>
<gene>
    <name evidence="4" type="ORF">H8B21_10620</name>
</gene>
<dbReference type="EMBL" id="JACNYL010000002">
    <property type="protein sequence ID" value="MBD1422023.1"/>
    <property type="molecule type" value="Genomic_DNA"/>
</dbReference>
<dbReference type="Proteomes" id="UP000651112">
    <property type="component" value="Unassembled WGS sequence"/>
</dbReference>
<name>A0ABR7XS67_9SPHI</name>
<accession>A0ABR7XS67</accession>
<dbReference type="InterPro" id="IPR006860">
    <property type="entry name" value="FecR"/>
</dbReference>
<dbReference type="Pfam" id="PF04773">
    <property type="entry name" value="FecR"/>
    <property type="match status" value="1"/>
</dbReference>
<comment type="caution">
    <text evidence="4">The sequence shown here is derived from an EMBL/GenBank/DDBJ whole genome shotgun (WGS) entry which is preliminary data.</text>
</comment>
<evidence type="ECO:0000259" key="2">
    <source>
        <dbReference type="Pfam" id="PF04773"/>
    </source>
</evidence>
<evidence type="ECO:0000256" key="1">
    <source>
        <dbReference type="SAM" id="Phobius"/>
    </source>
</evidence>
<organism evidence="4 5">
    <name type="scientific">Sphingobacterium chuzhouense</name>
    <dbReference type="NCBI Taxonomy" id="1742264"/>
    <lineage>
        <taxon>Bacteria</taxon>
        <taxon>Pseudomonadati</taxon>
        <taxon>Bacteroidota</taxon>
        <taxon>Sphingobacteriia</taxon>
        <taxon>Sphingobacteriales</taxon>
        <taxon>Sphingobacteriaceae</taxon>
        <taxon>Sphingobacterium</taxon>
    </lineage>
</organism>
<keyword evidence="1" id="KW-0812">Transmembrane</keyword>
<dbReference type="PANTHER" id="PTHR30273">
    <property type="entry name" value="PERIPLASMIC SIGNAL SENSOR AND SIGMA FACTOR ACTIVATOR FECR-RELATED"/>
    <property type="match status" value="1"/>
</dbReference>
<evidence type="ECO:0000259" key="3">
    <source>
        <dbReference type="Pfam" id="PF16344"/>
    </source>
</evidence>
<evidence type="ECO:0000313" key="4">
    <source>
        <dbReference type="EMBL" id="MBD1422023.1"/>
    </source>
</evidence>
<feature type="transmembrane region" description="Helical" evidence="1">
    <location>
        <begin position="81"/>
        <end position="102"/>
    </location>
</feature>
<dbReference type="Gene3D" id="2.60.120.1440">
    <property type="match status" value="1"/>
</dbReference>
<dbReference type="InterPro" id="IPR012373">
    <property type="entry name" value="Ferrdict_sens_TM"/>
</dbReference>
<dbReference type="RefSeq" id="WP_190313720.1">
    <property type="nucleotide sequence ID" value="NZ_JACNYL010000002.1"/>
</dbReference>